<proteinExistence type="predicted"/>
<dbReference type="AlphaFoldDB" id="A0A097KK23"/>
<gene>
    <name evidence="2" type="primary">rpl32</name>
</gene>
<keyword evidence="2" id="KW-0150">Chloroplast</keyword>
<dbReference type="InterPro" id="IPR011332">
    <property type="entry name" value="Ribosomal_zn-bd"/>
</dbReference>
<feature type="compositionally biased region" description="Basic residues" evidence="1">
    <location>
        <begin position="1"/>
        <end position="25"/>
    </location>
</feature>
<keyword evidence="2" id="KW-0687">Ribonucleoprotein</keyword>
<dbReference type="SUPFAM" id="SSF57829">
    <property type="entry name" value="Zn-binding ribosomal proteins"/>
    <property type="match status" value="1"/>
</dbReference>
<keyword evidence="2" id="KW-0689">Ribosomal protein</keyword>
<organism evidence="2">
    <name type="scientific">Prasiolopsis wulf-kochii</name>
    <dbReference type="NCBI Taxonomy" id="3239232"/>
    <lineage>
        <taxon>Eukaryota</taxon>
        <taxon>Viridiplantae</taxon>
        <taxon>Chlorophyta</taxon>
        <taxon>core chlorophytes</taxon>
        <taxon>Trebouxiophyceae</taxon>
        <taxon>Prasiolales</taxon>
        <taxon>Prasiolaceae</taxon>
        <taxon>Prasiolopsis</taxon>
    </lineage>
</organism>
<reference evidence="2" key="1">
    <citation type="journal article" date="2014" name="BMC Evol. Biol.">
        <title>Chloroplast phylogenomic analysis resolves deep-level relationships within the green algal class Trebouxiophyceae.</title>
        <authorList>
            <person name="Lemieux C."/>
            <person name="Otis C."/>
            <person name="Turmel M."/>
        </authorList>
    </citation>
    <scope>NUCLEOTIDE SEQUENCE</scope>
</reference>
<accession>A0A097KK23</accession>
<dbReference type="GO" id="GO:0006412">
    <property type="term" value="P:translation"/>
    <property type="evidence" value="ECO:0007669"/>
    <property type="project" value="InterPro"/>
</dbReference>
<keyword evidence="2" id="KW-0934">Plastid</keyword>
<sequence>MAVPKKRTSKTKTKVRKTLWKKKATKYAQKAILKRDQINDSSEKKSSTIGFSSSKKQPPKKKN</sequence>
<dbReference type="EMBL" id="KM462862">
    <property type="protein sequence ID" value="AIT93515.1"/>
    <property type="molecule type" value="Genomic_DNA"/>
</dbReference>
<name>A0A097KK23_9CHLO</name>
<dbReference type="GO" id="GO:0005840">
    <property type="term" value="C:ribosome"/>
    <property type="evidence" value="ECO:0007669"/>
    <property type="project" value="UniProtKB-KW"/>
</dbReference>
<protein>
    <submittedName>
        <fullName evidence="2">Ribosomal protein L32</fullName>
    </submittedName>
</protein>
<feature type="compositionally biased region" description="Basic and acidic residues" evidence="1">
    <location>
        <begin position="33"/>
        <end position="46"/>
    </location>
</feature>
<geneLocation type="chloroplast" evidence="2"/>
<evidence type="ECO:0000313" key="2">
    <source>
        <dbReference type="EMBL" id="AIT93515.1"/>
    </source>
</evidence>
<feature type="region of interest" description="Disordered" evidence="1">
    <location>
        <begin position="1"/>
        <end position="63"/>
    </location>
</feature>
<evidence type="ECO:0000256" key="1">
    <source>
        <dbReference type="SAM" id="MobiDB-lite"/>
    </source>
</evidence>